<evidence type="ECO:0000256" key="4">
    <source>
        <dbReference type="SAM" id="MobiDB-lite"/>
    </source>
</evidence>
<evidence type="ECO:0000259" key="5">
    <source>
        <dbReference type="PROSITE" id="PS01031"/>
    </source>
</evidence>
<dbReference type="EMBL" id="JBHSXQ010000003">
    <property type="protein sequence ID" value="MFC6905596.1"/>
    <property type="molecule type" value="Genomic_DNA"/>
</dbReference>
<keyword evidence="1" id="KW-0346">Stress response</keyword>
<protein>
    <submittedName>
        <fullName evidence="6">Hsp20/alpha crystallin family protein</fullName>
    </submittedName>
</protein>
<dbReference type="Pfam" id="PF00011">
    <property type="entry name" value="HSP20"/>
    <property type="match status" value="1"/>
</dbReference>
<comment type="similarity">
    <text evidence="2 3">Belongs to the small heat shock protein (HSP20) family.</text>
</comment>
<dbReference type="Proteomes" id="UP001596312">
    <property type="component" value="Unassembled WGS sequence"/>
</dbReference>
<evidence type="ECO:0000313" key="6">
    <source>
        <dbReference type="EMBL" id="MFC6905596.1"/>
    </source>
</evidence>
<keyword evidence="7" id="KW-1185">Reference proteome</keyword>
<dbReference type="RefSeq" id="WP_340604117.1">
    <property type="nucleotide sequence ID" value="NZ_JBBMXV010000003.1"/>
</dbReference>
<accession>A0ABD5V7G0</accession>
<dbReference type="InterPro" id="IPR002068">
    <property type="entry name" value="A-crystallin/Hsp20_dom"/>
</dbReference>
<sequence length="143" mass="16240">MAMRRYPFEEMERMMEQMRRSMWEGWDGRPSLGAGEHSDINLSLETGEEGYVVLADMPGFEREEIDLRFEDGALSIGATHETSEDDGATTRRHSRRVHGQLAVPGDVIEEEIGASYRNGVLEIHLPTREEADDEDDGTRIDID</sequence>
<dbReference type="Gene3D" id="2.60.40.790">
    <property type="match status" value="1"/>
</dbReference>
<evidence type="ECO:0000256" key="1">
    <source>
        <dbReference type="ARBA" id="ARBA00023016"/>
    </source>
</evidence>
<comment type="caution">
    <text evidence="6">The sequence shown here is derived from an EMBL/GenBank/DDBJ whole genome shotgun (WGS) entry which is preliminary data.</text>
</comment>
<dbReference type="PANTHER" id="PTHR46733">
    <property type="entry name" value="26.5 KDA HEAT SHOCK PROTEIN, MITOCHONDRIAL"/>
    <property type="match status" value="1"/>
</dbReference>
<name>A0ABD5V7G0_9EURY</name>
<dbReference type="AlphaFoldDB" id="A0ABD5V7G0"/>
<dbReference type="SUPFAM" id="SSF49764">
    <property type="entry name" value="HSP20-like chaperones"/>
    <property type="match status" value="1"/>
</dbReference>
<evidence type="ECO:0000256" key="3">
    <source>
        <dbReference type="RuleBase" id="RU003616"/>
    </source>
</evidence>
<dbReference type="PANTHER" id="PTHR46733:SF4">
    <property type="entry name" value="HEAT SHOCK PROTEIN 21, CHLOROPLASTIC"/>
    <property type="match status" value="1"/>
</dbReference>
<dbReference type="InterPro" id="IPR044587">
    <property type="entry name" value="HSP21-like"/>
</dbReference>
<dbReference type="InterPro" id="IPR008978">
    <property type="entry name" value="HSP20-like_chaperone"/>
</dbReference>
<evidence type="ECO:0000313" key="7">
    <source>
        <dbReference type="Proteomes" id="UP001596312"/>
    </source>
</evidence>
<dbReference type="PROSITE" id="PS01031">
    <property type="entry name" value="SHSP"/>
    <property type="match status" value="1"/>
</dbReference>
<organism evidence="6 7">
    <name type="scientific">Halalkalicoccus tibetensis</name>
    <dbReference type="NCBI Taxonomy" id="175632"/>
    <lineage>
        <taxon>Archaea</taxon>
        <taxon>Methanobacteriati</taxon>
        <taxon>Methanobacteriota</taxon>
        <taxon>Stenosarchaea group</taxon>
        <taxon>Halobacteria</taxon>
        <taxon>Halobacteriales</taxon>
        <taxon>Halococcaceae</taxon>
        <taxon>Halalkalicoccus</taxon>
    </lineage>
</organism>
<proteinExistence type="inferred from homology"/>
<dbReference type="CDD" id="cd06464">
    <property type="entry name" value="ACD_sHsps-like"/>
    <property type="match status" value="1"/>
</dbReference>
<evidence type="ECO:0000256" key="2">
    <source>
        <dbReference type="PROSITE-ProRule" id="PRU00285"/>
    </source>
</evidence>
<reference evidence="6 7" key="1">
    <citation type="journal article" date="2019" name="Int. J. Syst. Evol. Microbiol.">
        <title>The Global Catalogue of Microorganisms (GCM) 10K type strain sequencing project: providing services to taxonomists for standard genome sequencing and annotation.</title>
        <authorList>
            <consortium name="The Broad Institute Genomics Platform"/>
            <consortium name="The Broad Institute Genome Sequencing Center for Infectious Disease"/>
            <person name="Wu L."/>
            <person name="Ma J."/>
        </authorList>
    </citation>
    <scope>NUCLEOTIDE SEQUENCE [LARGE SCALE GENOMIC DNA]</scope>
    <source>
        <strain evidence="6 7">CGMCC 1.3240</strain>
    </source>
</reference>
<feature type="region of interest" description="Disordered" evidence="4">
    <location>
        <begin position="77"/>
        <end position="96"/>
    </location>
</feature>
<gene>
    <name evidence="6" type="ORF">ACFQGH_10365</name>
</gene>
<feature type="domain" description="SHSP" evidence="5">
    <location>
        <begin position="33"/>
        <end position="143"/>
    </location>
</feature>